<dbReference type="eggNOG" id="COG3435">
    <property type="taxonomic scope" value="Bacteria"/>
</dbReference>
<dbReference type="GO" id="GO:0051213">
    <property type="term" value="F:dioxygenase activity"/>
    <property type="evidence" value="ECO:0007669"/>
    <property type="project" value="UniProtKB-KW"/>
</dbReference>
<keyword evidence="2" id="KW-1185">Reference proteome</keyword>
<dbReference type="HOGENOM" id="CLU_044268_0_0_5"/>
<geneLocation type="plasmid" evidence="2">
    <name>II</name>
</geneLocation>
<dbReference type="AlphaFoldDB" id="A0A068SZZ6"/>
<gene>
    <name evidence="1" type="ORF">RG540_PA07230</name>
</gene>
<evidence type="ECO:0000313" key="1">
    <source>
        <dbReference type="EMBL" id="CDN51399.1"/>
    </source>
</evidence>
<dbReference type="PATRIC" id="fig|1028800.3.peg.5349"/>
<sequence length="309" mass="33133">MSTVNDMAEMPVQLPRNPANAAEARSRYFNSGNAFNIKLPPVPGRIFTDEPTSAFALEKTGFINCDLSAEMQCPFPATTPLMLARYAVIKSGEGLDTTLTNTASIWYAIKGKATLVVGDENAVLGKADVFLLPGGVPSAITASEDSIFWLVGNDPQLMFDASAPIIGDNAAVSFVHYPAGEISHQLDVVYGTNANASTSGHALIFSAEKTQASRNIATTMTLSLNTLKPRSFQPPHKHNSAAITLVVNGDPAYSMVADAKCAWSPWATLVTPPAAKHSHHNDGDTRAEFLIVQDGGFHYHARTMGFEFY</sequence>
<keyword evidence="1" id="KW-0560">Oxidoreductase</keyword>
<dbReference type="RefSeq" id="WP_041364847.1">
    <property type="nucleotide sequence ID" value="NZ_HG938354.1"/>
</dbReference>
<reference evidence="2" key="1">
    <citation type="journal article" date="2014" name="BMC Genomics">
        <title>Genome sequencing of two Neorhizobium galegae strains reveals a noeT gene responsible for the unusual acetylation of the nodulation factors.</title>
        <authorList>
            <person name="Osterman J."/>
            <person name="Marsh J."/>
            <person name="Laine P.K."/>
            <person name="Zeng Z."/>
            <person name="Alatalo E."/>
            <person name="Sullivan J.T."/>
            <person name="Young J.P."/>
            <person name="Thomas-Oates J."/>
            <person name="Paulin L."/>
            <person name="Lindstrom K."/>
        </authorList>
    </citation>
    <scope>NUCLEOTIDE SEQUENCE [LARGE SCALE GENOMIC DNA]</scope>
    <source>
        <strain evidence="2">HAMBI 540</strain>
    </source>
</reference>
<dbReference type="Gene3D" id="2.60.120.10">
    <property type="entry name" value="Jelly Rolls"/>
    <property type="match status" value="2"/>
</dbReference>
<proteinExistence type="predicted"/>
<protein>
    <submittedName>
        <fullName evidence="1">Gentisate 1 2-dioxygenase</fullName>
    </submittedName>
</protein>
<dbReference type="KEGG" id="ngg:RG540_PA07230"/>
<dbReference type="PANTHER" id="PTHR41517">
    <property type="entry name" value="1,2-DIOXYGENASE PROTEIN-RELATED"/>
    <property type="match status" value="1"/>
</dbReference>
<dbReference type="Proteomes" id="UP000028181">
    <property type="component" value="Plasmid pHAMBI540a"/>
</dbReference>
<dbReference type="SUPFAM" id="SSF51182">
    <property type="entry name" value="RmlC-like cupins"/>
    <property type="match status" value="1"/>
</dbReference>
<dbReference type="InterPro" id="IPR014710">
    <property type="entry name" value="RmlC-like_jellyroll"/>
</dbReference>
<dbReference type="InterPro" id="IPR011051">
    <property type="entry name" value="RmlC_Cupin_sf"/>
</dbReference>
<accession>A0A068SZZ6</accession>
<evidence type="ECO:0000313" key="2">
    <source>
        <dbReference type="Proteomes" id="UP000028181"/>
    </source>
</evidence>
<keyword evidence="1" id="KW-0614">Plasmid</keyword>
<dbReference type="OrthoDB" id="285029at2"/>
<organism evidence="1 2">
    <name type="scientific">Neorhizobium galegae bv. orientalis str. HAMBI 540</name>
    <dbReference type="NCBI Taxonomy" id="1028800"/>
    <lineage>
        <taxon>Bacteria</taxon>
        <taxon>Pseudomonadati</taxon>
        <taxon>Pseudomonadota</taxon>
        <taxon>Alphaproteobacteria</taxon>
        <taxon>Hyphomicrobiales</taxon>
        <taxon>Rhizobiaceae</taxon>
        <taxon>Rhizobium/Agrobacterium group</taxon>
        <taxon>Neorhizobium</taxon>
    </lineage>
</organism>
<dbReference type="InterPro" id="IPR047183">
    <property type="entry name" value="GDO-like"/>
</dbReference>
<dbReference type="GeneID" id="24261455"/>
<dbReference type="EMBL" id="HG938354">
    <property type="protein sequence ID" value="CDN51399.1"/>
    <property type="molecule type" value="Genomic_DNA"/>
</dbReference>
<name>A0A068SZZ6_NEOGA</name>
<dbReference type="PANTHER" id="PTHR41517:SF1">
    <property type="entry name" value="CUPIN"/>
    <property type="match status" value="1"/>
</dbReference>
<keyword evidence="1" id="KW-0223">Dioxygenase</keyword>